<evidence type="ECO:0000313" key="1">
    <source>
        <dbReference type="EMBL" id="PYH81150.1"/>
    </source>
</evidence>
<proteinExistence type="predicted"/>
<dbReference type="VEuPathDB" id="FungiDB:BO82DRAFT_95837"/>
<dbReference type="EMBL" id="KZ821704">
    <property type="protein sequence ID" value="PYH81150.1"/>
    <property type="molecule type" value="Genomic_DNA"/>
</dbReference>
<gene>
    <name evidence="1" type="ORF">BO82DRAFT_95837</name>
</gene>
<accession>A0A319CA89</accession>
<dbReference type="GeneID" id="37144435"/>
<dbReference type="Proteomes" id="UP000248340">
    <property type="component" value="Unassembled WGS sequence"/>
</dbReference>
<dbReference type="RefSeq" id="XP_025491350.1">
    <property type="nucleotide sequence ID" value="XM_025641693.1"/>
</dbReference>
<organism evidence="1 2">
    <name type="scientific">Aspergillus uvarum CBS 121591</name>
    <dbReference type="NCBI Taxonomy" id="1448315"/>
    <lineage>
        <taxon>Eukaryota</taxon>
        <taxon>Fungi</taxon>
        <taxon>Dikarya</taxon>
        <taxon>Ascomycota</taxon>
        <taxon>Pezizomycotina</taxon>
        <taxon>Eurotiomycetes</taxon>
        <taxon>Eurotiomycetidae</taxon>
        <taxon>Eurotiales</taxon>
        <taxon>Aspergillaceae</taxon>
        <taxon>Aspergillus</taxon>
        <taxon>Aspergillus subgen. Circumdati</taxon>
    </lineage>
</organism>
<name>A0A319CA89_9EURO</name>
<evidence type="ECO:0000313" key="2">
    <source>
        <dbReference type="Proteomes" id="UP000248340"/>
    </source>
</evidence>
<dbReference type="AlphaFoldDB" id="A0A319CA89"/>
<keyword evidence="2" id="KW-1185">Reference proteome</keyword>
<reference evidence="1 2" key="1">
    <citation type="submission" date="2016-12" db="EMBL/GenBank/DDBJ databases">
        <title>The genomes of Aspergillus section Nigri reveals drivers in fungal speciation.</title>
        <authorList>
            <consortium name="DOE Joint Genome Institute"/>
            <person name="Vesth T.C."/>
            <person name="Nybo J."/>
            <person name="Theobald S."/>
            <person name="Brandl J."/>
            <person name="Frisvad J.C."/>
            <person name="Nielsen K.F."/>
            <person name="Lyhne E.K."/>
            <person name="Kogle M.E."/>
            <person name="Kuo A."/>
            <person name="Riley R."/>
            <person name="Clum A."/>
            <person name="Nolan M."/>
            <person name="Lipzen A."/>
            <person name="Salamov A."/>
            <person name="Henrissat B."/>
            <person name="Wiebenga A."/>
            <person name="De Vries R.P."/>
            <person name="Grigoriev I.V."/>
            <person name="Mortensen U.H."/>
            <person name="Andersen M.R."/>
            <person name="Baker S.E."/>
        </authorList>
    </citation>
    <scope>NUCLEOTIDE SEQUENCE [LARGE SCALE GENOMIC DNA]</scope>
    <source>
        <strain evidence="1 2">CBS 121591</strain>
    </source>
</reference>
<protein>
    <submittedName>
        <fullName evidence="1">Uncharacterized protein</fullName>
    </submittedName>
</protein>
<sequence>MRIHELSLVHNSMRSRFAHRYLGVEMACSCHSQGCTLTFLARNQGIIHQCPLHRCFSGSDIEMLESITEGVNTRRNRNACILLHFSPTEATLFETLWSQYIGLGSKLYTGMRTVTLSSGIIVNGAGTIVFLNFNHQQPAVRLYGGVNNHAELMSRCPARLRLIGSGSCLCGDQPQQHKPENPKNDSSRI</sequence>